<keyword evidence="2" id="KW-1185">Reference proteome</keyword>
<sequence length="95" mass="10683">MLRDILYGKHANNLSFGFYPGLVAILPDKLHMLNASILEVLQSQTKSVTIENMMPARPKSSRKTGTLHQSQLPVVTTVLTQDQCFPDELQCIFPR</sequence>
<dbReference type="AlphaFoldDB" id="A0A2N5T1U4"/>
<name>A0A2N5T1U4_9BASI</name>
<evidence type="ECO:0000313" key="1">
    <source>
        <dbReference type="EMBL" id="PLW19470.1"/>
    </source>
</evidence>
<reference evidence="1 2" key="1">
    <citation type="submission" date="2017-11" db="EMBL/GenBank/DDBJ databases">
        <title>De novo assembly and phasing of dikaryotic genomes from two isolates of Puccinia coronata f. sp. avenae, the causal agent of oat crown rust.</title>
        <authorList>
            <person name="Miller M.E."/>
            <person name="Zhang Y."/>
            <person name="Omidvar V."/>
            <person name="Sperschneider J."/>
            <person name="Schwessinger B."/>
            <person name="Raley C."/>
            <person name="Palmer J.M."/>
            <person name="Garnica D."/>
            <person name="Upadhyaya N."/>
            <person name="Rathjen J."/>
            <person name="Taylor J.M."/>
            <person name="Park R.F."/>
            <person name="Dodds P.N."/>
            <person name="Hirsch C.D."/>
            <person name="Kianian S.F."/>
            <person name="Figueroa M."/>
        </authorList>
    </citation>
    <scope>NUCLEOTIDE SEQUENCE [LARGE SCALE GENOMIC DNA]</scope>
    <source>
        <strain evidence="1">12NC29</strain>
    </source>
</reference>
<gene>
    <name evidence="1" type="ORF">PCANC_08778</name>
</gene>
<comment type="caution">
    <text evidence="1">The sequence shown here is derived from an EMBL/GenBank/DDBJ whole genome shotgun (WGS) entry which is preliminary data.</text>
</comment>
<dbReference type="Proteomes" id="UP000235388">
    <property type="component" value="Unassembled WGS sequence"/>
</dbReference>
<dbReference type="EMBL" id="PGCJ01000812">
    <property type="protein sequence ID" value="PLW19470.1"/>
    <property type="molecule type" value="Genomic_DNA"/>
</dbReference>
<proteinExistence type="predicted"/>
<organism evidence="1 2">
    <name type="scientific">Puccinia coronata f. sp. avenae</name>
    <dbReference type="NCBI Taxonomy" id="200324"/>
    <lineage>
        <taxon>Eukaryota</taxon>
        <taxon>Fungi</taxon>
        <taxon>Dikarya</taxon>
        <taxon>Basidiomycota</taxon>
        <taxon>Pucciniomycotina</taxon>
        <taxon>Pucciniomycetes</taxon>
        <taxon>Pucciniales</taxon>
        <taxon>Pucciniaceae</taxon>
        <taxon>Puccinia</taxon>
    </lineage>
</organism>
<evidence type="ECO:0000313" key="2">
    <source>
        <dbReference type="Proteomes" id="UP000235388"/>
    </source>
</evidence>
<protein>
    <submittedName>
        <fullName evidence="1">Uncharacterized protein</fullName>
    </submittedName>
</protein>
<accession>A0A2N5T1U4</accession>